<comment type="caution">
    <text evidence="8">The sequence shown here is derived from an EMBL/GenBank/DDBJ whole genome shotgun (WGS) entry which is preliminary data.</text>
</comment>
<feature type="domain" description="Small-subunit processome Utp12" evidence="7">
    <location>
        <begin position="743"/>
        <end position="847"/>
    </location>
</feature>
<dbReference type="Gene3D" id="2.130.10.10">
    <property type="entry name" value="YVTN repeat-like/Quinoprotein amine dehydrogenase"/>
    <property type="match status" value="4"/>
</dbReference>
<dbReference type="InterPro" id="IPR001680">
    <property type="entry name" value="WD40_rpt"/>
</dbReference>
<dbReference type="GO" id="GO:0000028">
    <property type="term" value="P:ribosomal small subunit assembly"/>
    <property type="evidence" value="ECO:0007669"/>
    <property type="project" value="TreeGrafter"/>
</dbReference>
<dbReference type="GO" id="GO:0000462">
    <property type="term" value="P:maturation of SSU-rRNA from tricistronic rRNA transcript (SSU-rRNA, 5.8S rRNA, LSU-rRNA)"/>
    <property type="evidence" value="ECO:0007669"/>
    <property type="project" value="TreeGrafter"/>
</dbReference>
<feature type="repeat" description="WD" evidence="5">
    <location>
        <begin position="381"/>
        <end position="422"/>
    </location>
</feature>
<dbReference type="PROSITE" id="PS50294">
    <property type="entry name" value="WD_REPEATS_REGION"/>
    <property type="match status" value="4"/>
</dbReference>
<evidence type="ECO:0000256" key="1">
    <source>
        <dbReference type="ARBA" id="ARBA00010226"/>
    </source>
</evidence>
<protein>
    <recommendedName>
        <fullName evidence="7">Small-subunit processome Utp12 domain-containing protein</fullName>
    </recommendedName>
</protein>
<evidence type="ECO:0000313" key="9">
    <source>
        <dbReference type="Proteomes" id="UP000033140"/>
    </source>
</evidence>
<dbReference type="InterPro" id="IPR019775">
    <property type="entry name" value="WD40_repeat_CS"/>
</dbReference>
<dbReference type="Pfam" id="PF04003">
    <property type="entry name" value="Utp12"/>
    <property type="match status" value="1"/>
</dbReference>
<dbReference type="EMBL" id="BACD03000020">
    <property type="protein sequence ID" value="GAO49142.1"/>
    <property type="molecule type" value="Genomic_DNA"/>
</dbReference>
<dbReference type="GO" id="GO:0032040">
    <property type="term" value="C:small-subunit processome"/>
    <property type="evidence" value="ECO:0007669"/>
    <property type="project" value="TreeGrafter"/>
</dbReference>
<comment type="similarity">
    <text evidence="1">Belongs to the WD repeat PWP2 family.</text>
</comment>
<evidence type="ECO:0000313" key="8">
    <source>
        <dbReference type="EMBL" id="GAO49142.1"/>
    </source>
</evidence>
<dbReference type="InterPro" id="IPR036322">
    <property type="entry name" value="WD40_repeat_dom_sf"/>
</dbReference>
<evidence type="ECO:0000256" key="4">
    <source>
        <dbReference type="ARBA" id="ARBA00022737"/>
    </source>
</evidence>
<dbReference type="PRINTS" id="PR00320">
    <property type="entry name" value="GPROTEINBRPT"/>
</dbReference>
<keyword evidence="3 5" id="KW-0853">WD repeat</keyword>
<dbReference type="CDD" id="cd00200">
    <property type="entry name" value="WD40"/>
    <property type="match status" value="1"/>
</dbReference>
<dbReference type="Pfam" id="PF00400">
    <property type="entry name" value="WD40"/>
    <property type="match status" value="6"/>
</dbReference>
<dbReference type="PROSITE" id="PS00678">
    <property type="entry name" value="WD_REPEATS_1"/>
    <property type="match status" value="4"/>
</dbReference>
<reference evidence="8 9" key="3">
    <citation type="journal article" date="2015" name="Genome Announc.">
        <title>Draft Genome Sequence of the Archiascomycetous Yeast Saitoella complicata.</title>
        <authorList>
            <person name="Yamauchi K."/>
            <person name="Kondo S."/>
            <person name="Hamamoto M."/>
            <person name="Takahashi Y."/>
            <person name="Ogura Y."/>
            <person name="Hayashi T."/>
            <person name="Nishida H."/>
        </authorList>
    </citation>
    <scope>NUCLEOTIDE SEQUENCE [LARGE SCALE GENOMIC DNA]</scope>
    <source>
        <strain evidence="8 9">NRRL Y-17804</strain>
    </source>
</reference>
<feature type="repeat" description="WD" evidence="5">
    <location>
        <begin position="186"/>
        <end position="217"/>
    </location>
</feature>
<feature type="compositionally biased region" description="Acidic residues" evidence="6">
    <location>
        <begin position="864"/>
        <end position="886"/>
    </location>
</feature>
<dbReference type="InterPro" id="IPR007148">
    <property type="entry name" value="SSU_processome_Utp12"/>
</dbReference>
<dbReference type="Proteomes" id="UP000033140">
    <property type="component" value="Unassembled WGS sequence"/>
</dbReference>
<dbReference type="STRING" id="698492.A0A0E9NGX9"/>
<feature type="repeat" description="WD" evidence="5">
    <location>
        <begin position="509"/>
        <end position="550"/>
    </location>
</feature>
<dbReference type="PANTHER" id="PTHR19858">
    <property type="entry name" value="WD40 REPEAT PROTEIN"/>
    <property type="match status" value="1"/>
</dbReference>
<feature type="region of interest" description="Disordered" evidence="6">
    <location>
        <begin position="863"/>
        <end position="890"/>
    </location>
</feature>
<dbReference type="GO" id="GO:0034388">
    <property type="term" value="C:Pwp2p-containing subcomplex of 90S preribosome"/>
    <property type="evidence" value="ECO:0007669"/>
    <property type="project" value="TreeGrafter"/>
</dbReference>
<dbReference type="InterPro" id="IPR027145">
    <property type="entry name" value="PWP2"/>
</dbReference>
<dbReference type="FunFam" id="2.130.10.10:FF:000470">
    <property type="entry name" value="Periodic tryptophan protein 2 homolog"/>
    <property type="match status" value="1"/>
</dbReference>
<keyword evidence="9" id="KW-1185">Reference proteome</keyword>
<dbReference type="AlphaFoldDB" id="A0A0E9NGX9"/>
<organism evidence="8 9">
    <name type="scientific">Saitoella complicata (strain BCRC 22490 / CBS 7301 / JCM 7358 / NBRC 10748 / NRRL Y-17804)</name>
    <dbReference type="NCBI Taxonomy" id="698492"/>
    <lineage>
        <taxon>Eukaryota</taxon>
        <taxon>Fungi</taxon>
        <taxon>Dikarya</taxon>
        <taxon>Ascomycota</taxon>
        <taxon>Taphrinomycotina</taxon>
        <taxon>Taphrinomycotina incertae sedis</taxon>
        <taxon>Saitoella</taxon>
    </lineage>
</organism>
<evidence type="ECO:0000256" key="3">
    <source>
        <dbReference type="ARBA" id="ARBA00022574"/>
    </source>
</evidence>
<dbReference type="OMA" id="VYEWQSE"/>
<evidence type="ECO:0000259" key="7">
    <source>
        <dbReference type="Pfam" id="PF04003"/>
    </source>
</evidence>
<dbReference type="PROSITE" id="PS50082">
    <property type="entry name" value="WD_REPEATS_2"/>
    <property type="match status" value="6"/>
</dbReference>
<dbReference type="PANTHER" id="PTHR19858:SF0">
    <property type="entry name" value="PERIODIC TRYPTOPHAN PROTEIN 2 HOMOLOG"/>
    <property type="match status" value="1"/>
</dbReference>
<keyword evidence="2" id="KW-0597">Phosphoprotein</keyword>
<keyword evidence="4" id="KW-0677">Repeat</keyword>
<sequence>MKADFQLSDVIGTVYRQGNLVFSPDGTCLLSPVGNRVTHFDLVNNKSFTFPFENRRNIARLALNPQCTLLLSIDEGGRALLVNVNRRTVLHNFNFGEKVRDCQFSPDGRYFAVTHGRHVQVWRTPTFTDERDFAPFVKHRVYTGHYDEVTSLTWSFDSRFFLTTSKDLSARIYSLNPTEGFVPTQLAGHRDAVVGAFFSADQETIYTVARDGALFTWRYAPRRPKGAPEPESDEEMDEDDDVEMRWQIVSRNYFMQQGAKVRTCAFHAATNLLVVGFSTGLFGLYELPEFNQIHTLSISNNDIDSVTINKSGEWLAFGASKLGQLLVWEWQSESYVLKQQGHFDVMNTLAYSPDGQRLVTASDDGKIKVWDARSGFCIVTFTEHTSAVTSIEFAKRGNVLFSSSLDGTVRAWDLIRYRNFRTFTAPSRLQFSCLAVDPSGEVVCAGSLDSFDIHIWSVQTGALLDRLSGHEGPVSSLSFAGSSGALASGSWDKTVRVWDVFGRSQSVDPLQQQSDVQGIAFKPDGKFVAIATLDGQLAFWDVADAKQVGVIDGRRDISGGRNIDSRVTAQNAAGSKYFNSLCYTADGSCVLAGGNSKYICLYDVATGGLVRKFTVSQNLSLDGTQEFLNSKNLTEAGPVEMIDTTGEAEDLQDRIDRTLPGASRGDMSARRVRPEVRTRAVKFSPTGRSFAAASTEGLLVYSLDDNLLFDPFDLDIDVTPSTTLQTLRQKQYLKALVMAFRLNERYLIHQVYETIPPADIPLVAHDLPLPYLSRLLKFIAGHADESPHVEFHLIWIEALCTYHGRYIRERGGEFGSEMRGLQRCVGRIETELAGLGDENVFMLRYILEGGKKGRAVPVKAMEVEGGEEGDAEEVEEMEVEGEGDDEDGHKSDCALHILRRVFYHSKTSSAD</sequence>
<feature type="repeat" description="WD" evidence="5">
    <location>
        <begin position="467"/>
        <end position="500"/>
    </location>
</feature>
<accession>A0A0E9NGX9</accession>
<evidence type="ECO:0000256" key="2">
    <source>
        <dbReference type="ARBA" id="ARBA00022553"/>
    </source>
</evidence>
<proteinExistence type="inferred from homology"/>
<feature type="repeat" description="WD" evidence="5">
    <location>
        <begin position="339"/>
        <end position="380"/>
    </location>
</feature>
<dbReference type="FunFam" id="2.130.10.10:FF:000602">
    <property type="entry name" value="Periodic tryptophan protein 2"/>
    <property type="match status" value="1"/>
</dbReference>
<dbReference type="FunFam" id="2.130.10.10:FF:000219">
    <property type="entry name" value="Periodic tryptophan protein 2"/>
    <property type="match status" value="1"/>
</dbReference>
<reference evidence="8 9" key="2">
    <citation type="journal article" date="2014" name="J. Gen. Appl. Microbiol.">
        <title>The early diverging ascomycetous budding yeast Saitoella complicata has three histone deacetylases belonging to the Clr6, Hos2, and Rpd3 lineages.</title>
        <authorList>
            <person name="Nishida H."/>
            <person name="Matsumoto T."/>
            <person name="Kondo S."/>
            <person name="Hamamoto M."/>
            <person name="Yoshikawa H."/>
        </authorList>
    </citation>
    <scope>NUCLEOTIDE SEQUENCE [LARGE SCALE GENOMIC DNA]</scope>
    <source>
        <strain evidence="8 9">NRRL Y-17804</strain>
    </source>
</reference>
<reference evidence="8 9" key="1">
    <citation type="journal article" date="2011" name="J. Gen. Appl. Microbiol.">
        <title>Draft genome sequencing of the enigmatic yeast Saitoella complicata.</title>
        <authorList>
            <person name="Nishida H."/>
            <person name="Hamamoto M."/>
            <person name="Sugiyama J."/>
        </authorList>
    </citation>
    <scope>NUCLEOTIDE SEQUENCE [LARGE SCALE GENOMIC DNA]</scope>
    <source>
        <strain evidence="8 9">NRRL Y-17804</strain>
    </source>
</reference>
<dbReference type="SUPFAM" id="SSF69322">
    <property type="entry name" value="Tricorn protease domain 2"/>
    <property type="match status" value="1"/>
</dbReference>
<gene>
    <name evidence="8" type="ORF">G7K_3300-t1</name>
</gene>
<feature type="repeat" description="WD" evidence="5">
    <location>
        <begin position="142"/>
        <end position="176"/>
    </location>
</feature>
<dbReference type="InterPro" id="IPR015943">
    <property type="entry name" value="WD40/YVTN_repeat-like_dom_sf"/>
</dbReference>
<evidence type="ECO:0000256" key="6">
    <source>
        <dbReference type="SAM" id="MobiDB-lite"/>
    </source>
</evidence>
<evidence type="ECO:0000256" key="5">
    <source>
        <dbReference type="PROSITE-ProRule" id="PRU00221"/>
    </source>
</evidence>
<name>A0A0E9NGX9_SAICN</name>
<dbReference type="InterPro" id="IPR020472">
    <property type="entry name" value="WD40_PAC1"/>
</dbReference>
<dbReference type="SUPFAM" id="SSF50978">
    <property type="entry name" value="WD40 repeat-like"/>
    <property type="match status" value="2"/>
</dbReference>
<dbReference type="SMART" id="SM00320">
    <property type="entry name" value="WD40"/>
    <property type="match status" value="12"/>
</dbReference>